<protein>
    <submittedName>
        <fullName evidence="3">SDR family NAD(P)-dependent oxidoreductase</fullName>
        <ecNumber evidence="3">1.1.1.-</ecNumber>
    </submittedName>
</protein>
<dbReference type="EMBL" id="JBHSQW010000044">
    <property type="protein sequence ID" value="MFC5997023.1"/>
    <property type="molecule type" value="Genomic_DNA"/>
</dbReference>
<comment type="caution">
    <text evidence="3">The sequence shown here is derived from an EMBL/GenBank/DDBJ whole genome shotgun (WGS) entry which is preliminary data.</text>
</comment>
<dbReference type="PROSITE" id="PS00061">
    <property type="entry name" value="ADH_SHORT"/>
    <property type="match status" value="1"/>
</dbReference>
<keyword evidence="2 3" id="KW-0560">Oxidoreductase</keyword>
<name>A0ABW1J847_9PSEU</name>
<dbReference type="Gene3D" id="3.40.50.720">
    <property type="entry name" value="NAD(P)-binding Rossmann-like Domain"/>
    <property type="match status" value="1"/>
</dbReference>
<evidence type="ECO:0000256" key="1">
    <source>
        <dbReference type="ARBA" id="ARBA00006484"/>
    </source>
</evidence>
<dbReference type="Pfam" id="PF13561">
    <property type="entry name" value="adh_short_C2"/>
    <property type="match status" value="1"/>
</dbReference>
<proteinExistence type="inferred from homology"/>
<gene>
    <name evidence="3" type="ORF">ACFQE5_22690</name>
</gene>
<dbReference type="RefSeq" id="WP_379587919.1">
    <property type="nucleotide sequence ID" value="NZ_JBHSQW010000044.1"/>
</dbReference>
<accession>A0ABW1J847</accession>
<evidence type="ECO:0000256" key="2">
    <source>
        <dbReference type="ARBA" id="ARBA00023002"/>
    </source>
</evidence>
<comment type="similarity">
    <text evidence="1">Belongs to the short-chain dehydrogenases/reductases (SDR) family.</text>
</comment>
<dbReference type="SUPFAM" id="SSF51735">
    <property type="entry name" value="NAD(P)-binding Rossmann-fold domains"/>
    <property type="match status" value="1"/>
</dbReference>
<evidence type="ECO:0000313" key="3">
    <source>
        <dbReference type="EMBL" id="MFC5997023.1"/>
    </source>
</evidence>
<keyword evidence="4" id="KW-1185">Reference proteome</keyword>
<dbReference type="InterPro" id="IPR002347">
    <property type="entry name" value="SDR_fam"/>
</dbReference>
<dbReference type="GO" id="GO:0016491">
    <property type="term" value="F:oxidoreductase activity"/>
    <property type="evidence" value="ECO:0007669"/>
    <property type="project" value="UniProtKB-KW"/>
</dbReference>
<dbReference type="NCBIfam" id="NF005559">
    <property type="entry name" value="PRK07231.1"/>
    <property type="match status" value="1"/>
</dbReference>
<dbReference type="EC" id="1.1.1.-" evidence="3"/>
<dbReference type="InterPro" id="IPR020904">
    <property type="entry name" value="Sc_DH/Rdtase_CS"/>
</dbReference>
<dbReference type="PRINTS" id="PR00080">
    <property type="entry name" value="SDRFAMILY"/>
</dbReference>
<dbReference type="Proteomes" id="UP001596302">
    <property type="component" value="Unassembled WGS sequence"/>
</dbReference>
<evidence type="ECO:0000313" key="4">
    <source>
        <dbReference type="Proteomes" id="UP001596302"/>
    </source>
</evidence>
<sequence>MSLFSLSGRTALVTGASSGLGVQFVRALVRTGARVVAGARRFDRLQILADELGQDWVLPVQLDVTDESSVRAFVHEATVWTGRLDVLVNNAGVTHAKAAETESTEDLRRILDVNLVGLFTCSREAGRIMLRCGGGSIVNIASALGLVASGRIPQGSYCASKGGVVQLTREMAAQWARKGVRVNAIAPGFFLTELTSEMFEDPRSEKYIERTVPMARCGASHELDGALMFLASDASSYVTGQILAVDGGWTSI</sequence>
<organism evidence="3 4">
    <name type="scientific">Pseudonocardia hispaniensis</name>
    <dbReference type="NCBI Taxonomy" id="904933"/>
    <lineage>
        <taxon>Bacteria</taxon>
        <taxon>Bacillati</taxon>
        <taxon>Actinomycetota</taxon>
        <taxon>Actinomycetes</taxon>
        <taxon>Pseudonocardiales</taxon>
        <taxon>Pseudonocardiaceae</taxon>
        <taxon>Pseudonocardia</taxon>
    </lineage>
</organism>
<dbReference type="PANTHER" id="PTHR42760:SF133">
    <property type="entry name" value="3-OXOACYL-[ACYL-CARRIER-PROTEIN] REDUCTASE"/>
    <property type="match status" value="1"/>
</dbReference>
<reference evidence="4" key="1">
    <citation type="journal article" date="2019" name="Int. J. Syst. Evol. Microbiol.">
        <title>The Global Catalogue of Microorganisms (GCM) 10K type strain sequencing project: providing services to taxonomists for standard genome sequencing and annotation.</title>
        <authorList>
            <consortium name="The Broad Institute Genomics Platform"/>
            <consortium name="The Broad Institute Genome Sequencing Center for Infectious Disease"/>
            <person name="Wu L."/>
            <person name="Ma J."/>
        </authorList>
    </citation>
    <scope>NUCLEOTIDE SEQUENCE [LARGE SCALE GENOMIC DNA]</scope>
    <source>
        <strain evidence="4">CCM 8391</strain>
    </source>
</reference>
<dbReference type="PANTHER" id="PTHR42760">
    <property type="entry name" value="SHORT-CHAIN DEHYDROGENASES/REDUCTASES FAMILY MEMBER"/>
    <property type="match status" value="1"/>
</dbReference>
<dbReference type="PRINTS" id="PR00081">
    <property type="entry name" value="GDHRDH"/>
</dbReference>
<dbReference type="InterPro" id="IPR036291">
    <property type="entry name" value="NAD(P)-bd_dom_sf"/>
</dbReference>